<dbReference type="OrthoDB" id="3780108at2759"/>
<gene>
    <name evidence="1" type="ORF">EJ02DRAFT_305544</name>
</gene>
<accession>A0A6A5S846</accession>
<dbReference type="Proteomes" id="UP000800038">
    <property type="component" value="Unassembled WGS sequence"/>
</dbReference>
<sequence>EIQKLCHHCQAHNPAPQQFKFSLKDDREFNFEILVDVMYLSGKPVLHVIDSAT</sequence>
<protein>
    <submittedName>
        <fullName evidence="1">Uncharacterized protein</fullName>
    </submittedName>
</protein>
<name>A0A6A5S846_9PLEO</name>
<keyword evidence="2" id="KW-1185">Reference proteome</keyword>
<organism evidence="1 2">
    <name type="scientific">Clathrospora elynae</name>
    <dbReference type="NCBI Taxonomy" id="706981"/>
    <lineage>
        <taxon>Eukaryota</taxon>
        <taxon>Fungi</taxon>
        <taxon>Dikarya</taxon>
        <taxon>Ascomycota</taxon>
        <taxon>Pezizomycotina</taxon>
        <taxon>Dothideomycetes</taxon>
        <taxon>Pleosporomycetidae</taxon>
        <taxon>Pleosporales</taxon>
        <taxon>Diademaceae</taxon>
        <taxon>Clathrospora</taxon>
    </lineage>
</organism>
<feature type="non-terminal residue" evidence="1">
    <location>
        <position position="53"/>
    </location>
</feature>
<dbReference type="EMBL" id="ML976433">
    <property type="protein sequence ID" value="KAF1934616.1"/>
    <property type="molecule type" value="Genomic_DNA"/>
</dbReference>
<feature type="non-terminal residue" evidence="1">
    <location>
        <position position="1"/>
    </location>
</feature>
<evidence type="ECO:0000313" key="1">
    <source>
        <dbReference type="EMBL" id="KAF1934616.1"/>
    </source>
</evidence>
<evidence type="ECO:0000313" key="2">
    <source>
        <dbReference type="Proteomes" id="UP000800038"/>
    </source>
</evidence>
<proteinExistence type="predicted"/>
<reference evidence="1" key="1">
    <citation type="journal article" date="2020" name="Stud. Mycol.">
        <title>101 Dothideomycetes genomes: a test case for predicting lifestyles and emergence of pathogens.</title>
        <authorList>
            <person name="Haridas S."/>
            <person name="Albert R."/>
            <person name="Binder M."/>
            <person name="Bloem J."/>
            <person name="Labutti K."/>
            <person name="Salamov A."/>
            <person name="Andreopoulos B."/>
            <person name="Baker S."/>
            <person name="Barry K."/>
            <person name="Bills G."/>
            <person name="Bluhm B."/>
            <person name="Cannon C."/>
            <person name="Castanera R."/>
            <person name="Culley D."/>
            <person name="Daum C."/>
            <person name="Ezra D."/>
            <person name="Gonzalez J."/>
            <person name="Henrissat B."/>
            <person name="Kuo A."/>
            <person name="Liang C."/>
            <person name="Lipzen A."/>
            <person name="Lutzoni F."/>
            <person name="Magnuson J."/>
            <person name="Mondo S."/>
            <person name="Nolan M."/>
            <person name="Ohm R."/>
            <person name="Pangilinan J."/>
            <person name="Park H.-J."/>
            <person name="Ramirez L."/>
            <person name="Alfaro M."/>
            <person name="Sun H."/>
            <person name="Tritt A."/>
            <person name="Yoshinaga Y."/>
            <person name="Zwiers L.-H."/>
            <person name="Turgeon B."/>
            <person name="Goodwin S."/>
            <person name="Spatafora J."/>
            <person name="Crous P."/>
            <person name="Grigoriev I."/>
        </authorList>
    </citation>
    <scope>NUCLEOTIDE SEQUENCE</scope>
    <source>
        <strain evidence="1">CBS 161.51</strain>
    </source>
</reference>
<dbReference type="AlphaFoldDB" id="A0A6A5S846"/>